<dbReference type="InterPro" id="IPR057326">
    <property type="entry name" value="KR_dom"/>
</dbReference>
<dbReference type="InterPro" id="IPR002347">
    <property type="entry name" value="SDR_fam"/>
</dbReference>
<dbReference type="SUPFAM" id="SSF51735">
    <property type="entry name" value="NAD(P)-binding Rossmann-fold domains"/>
    <property type="match status" value="1"/>
</dbReference>
<dbReference type="PANTHER" id="PTHR42760">
    <property type="entry name" value="SHORT-CHAIN DEHYDROGENASES/REDUCTASES FAMILY MEMBER"/>
    <property type="match status" value="1"/>
</dbReference>
<gene>
    <name evidence="3" type="ORF">RM423_14740</name>
</gene>
<dbReference type="PROSITE" id="PS00061">
    <property type="entry name" value="ADH_SHORT"/>
    <property type="match status" value="1"/>
</dbReference>
<dbReference type="PRINTS" id="PR00080">
    <property type="entry name" value="SDRFAMILY"/>
</dbReference>
<sequence length="253" mass="25573">MTGGGVLITGAASGIGQALAITLARSGHPVAIGTFEGDPHDPQQTLRAVLDAGGEGFLIAADVRDSAQLLTACTEAAQRFGGLSGVVANAGVLQRQYLDALDDELWHRLLDIDLTGVMRTVRAGTSVMGDGGAVVCISSISGGVVGSAGHTPYAASKAGMLGFVRSAALELAPRGIRVNAVLPGVIASPQSRDPINSAGEEGLVNSAARIPLGRVGEPEDVADVISFLLSPAARYVTGQSLIVDGGLTIAWPT</sequence>
<comment type="similarity">
    <text evidence="1">Belongs to the short-chain dehydrogenases/reductases (SDR) family.</text>
</comment>
<feature type="domain" description="Ketoreductase" evidence="2">
    <location>
        <begin position="4"/>
        <end position="184"/>
    </location>
</feature>
<organism evidence="3 4">
    <name type="scientific">Jatrophihabitans lederbergiae</name>
    <dbReference type="NCBI Taxonomy" id="3075547"/>
    <lineage>
        <taxon>Bacteria</taxon>
        <taxon>Bacillati</taxon>
        <taxon>Actinomycetota</taxon>
        <taxon>Actinomycetes</taxon>
        <taxon>Jatrophihabitantales</taxon>
        <taxon>Jatrophihabitantaceae</taxon>
        <taxon>Jatrophihabitans</taxon>
    </lineage>
</organism>
<evidence type="ECO:0000256" key="1">
    <source>
        <dbReference type="ARBA" id="ARBA00006484"/>
    </source>
</evidence>
<dbReference type="Gene3D" id="3.40.50.720">
    <property type="entry name" value="NAD(P)-binding Rossmann-like Domain"/>
    <property type="match status" value="1"/>
</dbReference>
<reference evidence="4" key="1">
    <citation type="submission" date="2023-07" db="EMBL/GenBank/DDBJ databases">
        <title>30 novel species of actinomycetes from the DSMZ collection.</title>
        <authorList>
            <person name="Nouioui I."/>
        </authorList>
    </citation>
    <scope>NUCLEOTIDE SEQUENCE [LARGE SCALE GENOMIC DNA]</scope>
    <source>
        <strain evidence="4">DSM 44399</strain>
    </source>
</reference>
<dbReference type="SMART" id="SM00822">
    <property type="entry name" value="PKS_KR"/>
    <property type="match status" value="1"/>
</dbReference>
<evidence type="ECO:0000313" key="4">
    <source>
        <dbReference type="Proteomes" id="UP001183176"/>
    </source>
</evidence>
<dbReference type="InterPro" id="IPR036291">
    <property type="entry name" value="NAD(P)-bd_dom_sf"/>
</dbReference>
<dbReference type="EMBL" id="JAVREH010000020">
    <property type="protein sequence ID" value="MDT0262650.1"/>
    <property type="molecule type" value="Genomic_DNA"/>
</dbReference>
<evidence type="ECO:0000313" key="3">
    <source>
        <dbReference type="EMBL" id="MDT0262650.1"/>
    </source>
</evidence>
<dbReference type="RefSeq" id="WP_311423800.1">
    <property type="nucleotide sequence ID" value="NZ_JAVREH010000020.1"/>
</dbReference>
<evidence type="ECO:0000259" key="2">
    <source>
        <dbReference type="SMART" id="SM00822"/>
    </source>
</evidence>
<dbReference type="Proteomes" id="UP001183176">
    <property type="component" value="Unassembled WGS sequence"/>
</dbReference>
<keyword evidence="4" id="KW-1185">Reference proteome</keyword>
<name>A0ABU2JCE2_9ACTN</name>
<protein>
    <submittedName>
        <fullName evidence="3">SDR family NAD(P)-dependent oxidoreductase</fullName>
    </submittedName>
</protein>
<dbReference type="Pfam" id="PF13561">
    <property type="entry name" value="adh_short_C2"/>
    <property type="match status" value="1"/>
</dbReference>
<dbReference type="PRINTS" id="PR00081">
    <property type="entry name" value="GDHRDH"/>
</dbReference>
<accession>A0ABU2JCE2</accession>
<dbReference type="InterPro" id="IPR020904">
    <property type="entry name" value="Sc_DH/Rdtase_CS"/>
</dbReference>
<proteinExistence type="inferred from homology"/>
<comment type="caution">
    <text evidence="3">The sequence shown here is derived from an EMBL/GenBank/DDBJ whole genome shotgun (WGS) entry which is preliminary data.</text>
</comment>